<evidence type="ECO:0000256" key="6">
    <source>
        <dbReference type="ARBA" id="ARBA00022807"/>
    </source>
</evidence>
<reference evidence="10" key="2">
    <citation type="journal article" date="2020" name="Nat. Commun.">
        <title>Large-scale genome sequencing of mycorrhizal fungi provides insights into the early evolution of symbiotic traits.</title>
        <authorList>
            <person name="Miyauchi S."/>
            <person name="Kiss E."/>
            <person name="Kuo A."/>
            <person name="Drula E."/>
            <person name="Kohler A."/>
            <person name="Sanchez-Garcia M."/>
            <person name="Morin E."/>
            <person name="Andreopoulos B."/>
            <person name="Barry K.W."/>
            <person name="Bonito G."/>
            <person name="Buee M."/>
            <person name="Carver A."/>
            <person name="Chen C."/>
            <person name="Cichocki N."/>
            <person name="Clum A."/>
            <person name="Culley D."/>
            <person name="Crous P.W."/>
            <person name="Fauchery L."/>
            <person name="Girlanda M."/>
            <person name="Hayes R.D."/>
            <person name="Keri Z."/>
            <person name="LaButti K."/>
            <person name="Lipzen A."/>
            <person name="Lombard V."/>
            <person name="Magnuson J."/>
            <person name="Maillard F."/>
            <person name="Murat C."/>
            <person name="Nolan M."/>
            <person name="Ohm R.A."/>
            <person name="Pangilinan J."/>
            <person name="Pereira M.F."/>
            <person name="Perotto S."/>
            <person name="Peter M."/>
            <person name="Pfister S."/>
            <person name="Riley R."/>
            <person name="Sitrit Y."/>
            <person name="Stielow J.B."/>
            <person name="Szollosi G."/>
            <person name="Zifcakova L."/>
            <person name="Stursova M."/>
            <person name="Spatafora J.W."/>
            <person name="Tedersoo L."/>
            <person name="Vaario L.M."/>
            <person name="Yamada A."/>
            <person name="Yan M."/>
            <person name="Wang P."/>
            <person name="Xu J."/>
            <person name="Bruns T."/>
            <person name="Baldrian P."/>
            <person name="Vilgalys R."/>
            <person name="Dunand C."/>
            <person name="Henrissat B."/>
            <person name="Grigoriev I.V."/>
            <person name="Hibbett D."/>
            <person name="Nagy L.G."/>
            <person name="Martin F.M."/>
        </authorList>
    </citation>
    <scope>NUCLEOTIDE SEQUENCE</scope>
    <source>
        <strain evidence="10">BED1</strain>
    </source>
</reference>
<evidence type="ECO:0000259" key="8">
    <source>
        <dbReference type="Pfam" id="PF12340"/>
    </source>
</evidence>
<sequence length="1267" mass="143918">MTYGVGRENVVEELNEHYAQCRENYLCFLDILKDNLGLTSDLHEQALKKCDQWPSITAADLLRYLASTSPIEIPPHWMKCLIRLALVLLDLQRARRLLRFALDGLDEEFSKELENEGCDGWKAEEYPDWLLIQIQGNFLIRRAQAETAMEIMSPRSGKNTVMQVNMGDGKSSVIIPIAAAALADGNQLVRVIVPKALTMQMFDLLVARLGGLTNRPIYYLPFSRAPKYDELHINVLHKLMPRCMAERGILLAQPEHVVSLRLMGVEEQIREGRFTTNLLTQDQKSTFKHWLYSHARDILDESDEILHARFQLVYTMGPQQHIDGYPDRWTITQRVLRLAKKHVHSLSRYAPDSIEYENNSPGSFPHVQIVRQAPELEVGQRLIPLIVEDVMSGKLPNFNFQDVSPGLHDAIRSFISDADILQVPATAKRVEEYAKCSDQSHLWSGLLLLRGLFTSDILLFSLTERRWRVDYGPDLNPSPRVVRRPHTMLAVPYRAKDMPTPDTQFGHPDLTIILTCLSYYYAGLSEEQLRASFEILLDEDSSTTEYALWIQDCESVPDSLLKLSDINLRSSEQWDKVIFPLFSTNQAAIDFYLSRVVFPKEAKEFPLKISGSSWDLAEEREKLITGFSGTNDGRWLLPMSIAQRDLDHQKGTNARVLGFLLRSENSSYMVIHDNDKPRSTDALLRMVAEQQPEIRVLLDVGSQILDLSNQEVASAWLDISADIIGAIYFDYHDELVVLTRNGQSLPFSSSSYALQLDRCVIYLDHAHTRGTDIKLPIGSRAAVTLGPKVTKDALVQGCMRMRKLGHGHSVMFFAPPEVDHNIRAVVAKTNPDTPVTTVDILCWAIRETWNDIQQRAPYWAQQGMSHKSRYNAWSQFARGGLTLKKLTDAWLQPDLKSLADLYAPCETTHPSSTLSALDPEILQRCKNLGVLSLPKARMDEEQEREVHREREREREVELPPEAEALQHFAHPEVEKFVKTGIVPQLHSGSAFQPAFAILGKSSAATCDADVWSPRILATLDFRETIKPDSTRGTMDQYLRPVQWILTSKKERNPVLVLLSPFEANYFMPVIRASEYVHLHVYGPRISERMKPSDDLRLYSIPPLPSDWTPPWDLIDQLNVFAGQLYLRDYESYTRLCRFLDVDDTTVRRNLFNIPGSFEEMAITFSGSPLPSVMALLAIRSRGRPFAHTHMGKILQGQSLSREDFEESTSDASDDSHTAYDRQTLHDSDVRIAPLPSDTVGCDAQLETDGISEGDLKPPQERLRVDQQ</sequence>
<feature type="domain" description="DUF3638" evidence="8">
    <location>
        <begin position="120"/>
        <end position="346"/>
    </location>
</feature>
<evidence type="ECO:0000256" key="2">
    <source>
        <dbReference type="ARBA" id="ARBA00012759"/>
    </source>
</evidence>
<evidence type="ECO:0000256" key="3">
    <source>
        <dbReference type="ARBA" id="ARBA00022670"/>
    </source>
</evidence>
<dbReference type="GO" id="GO:0004843">
    <property type="term" value="F:cysteine-type deubiquitinase activity"/>
    <property type="evidence" value="ECO:0007669"/>
    <property type="project" value="UniProtKB-EC"/>
</dbReference>
<feature type="domain" description="DUF3645" evidence="9">
    <location>
        <begin position="484"/>
        <end position="515"/>
    </location>
</feature>
<comment type="catalytic activity">
    <reaction evidence="1">
        <text>Thiol-dependent hydrolysis of ester, thioester, amide, peptide and isopeptide bonds formed by the C-terminal Gly of ubiquitin (a 76-residue protein attached to proteins as an intracellular targeting signal).</text>
        <dbReference type="EC" id="3.4.19.12"/>
    </reaction>
</comment>
<proteinExistence type="predicted"/>
<evidence type="ECO:0000256" key="1">
    <source>
        <dbReference type="ARBA" id="ARBA00000707"/>
    </source>
</evidence>
<keyword evidence="6" id="KW-0788">Thiol protease</keyword>
<protein>
    <recommendedName>
        <fullName evidence="2">ubiquitinyl hydrolase 1</fullName>
        <ecNumber evidence="2">3.4.19.12</ecNumber>
    </recommendedName>
</protein>
<dbReference type="EMBL" id="WHUW01000028">
    <property type="protein sequence ID" value="KAF8434569.1"/>
    <property type="molecule type" value="Genomic_DNA"/>
</dbReference>
<dbReference type="SUPFAM" id="SSF52540">
    <property type="entry name" value="P-loop containing nucleoside triphosphate hydrolases"/>
    <property type="match status" value="1"/>
</dbReference>
<dbReference type="Pfam" id="PF12340">
    <property type="entry name" value="DUF3638"/>
    <property type="match status" value="1"/>
</dbReference>
<evidence type="ECO:0000256" key="5">
    <source>
        <dbReference type="ARBA" id="ARBA00022801"/>
    </source>
</evidence>
<evidence type="ECO:0000256" key="4">
    <source>
        <dbReference type="ARBA" id="ARBA00022786"/>
    </source>
</evidence>
<dbReference type="InterPro" id="IPR022105">
    <property type="entry name" value="DUF3645"/>
</dbReference>
<dbReference type="InterPro" id="IPR051346">
    <property type="entry name" value="OTU_Deubiquitinase"/>
</dbReference>
<organism evidence="10 11">
    <name type="scientific">Boletus edulis BED1</name>
    <dbReference type="NCBI Taxonomy" id="1328754"/>
    <lineage>
        <taxon>Eukaryota</taxon>
        <taxon>Fungi</taxon>
        <taxon>Dikarya</taxon>
        <taxon>Basidiomycota</taxon>
        <taxon>Agaricomycotina</taxon>
        <taxon>Agaricomycetes</taxon>
        <taxon>Agaricomycetidae</taxon>
        <taxon>Boletales</taxon>
        <taxon>Boletineae</taxon>
        <taxon>Boletaceae</taxon>
        <taxon>Boletoideae</taxon>
        <taxon>Boletus</taxon>
    </lineage>
</organism>
<reference evidence="10" key="1">
    <citation type="submission" date="2019-10" db="EMBL/GenBank/DDBJ databases">
        <authorList>
            <consortium name="DOE Joint Genome Institute"/>
            <person name="Kuo A."/>
            <person name="Miyauchi S."/>
            <person name="Kiss E."/>
            <person name="Drula E."/>
            <person name="Kohler A."/>
            <person name="Sanchez-Garcia M."/>
            <person name="Andreopoulos B."/>
            <person name="Barry K.W."/>
            <person name="Bonito G."/>
            <person name="Buee M."/>
            <person name="Carver A."/>
            <person name="Chen C."/>
            <person name="Cichocki N."/>
            <person name="Clum A."/>
            <person name="Culley D."/>
            <person name="Crous P.W."/>
            <person name="Fauchery L."/>
            <person name="Girlanda M."/>
            <person name="Hayes R."/>
            <person name="Keri Z."/>
            <person name="LaButti K."/>
            <person name="Lipzen A."/>
            <person name="Lombard V."/>
            <person name="Magnuson J."/>
            <person name="Maillard F."/>
            <person name="Morin E."/>
            <person name="Murat C."/>
            <person name="Nolan M."/>
            <person name="Ohm R."/>
            <person name="Pangilinan J."/>
            <person name="Pereira M."/>
            <person name="Perotto S."/>
            <person name="Peter M."/>
            <person name="Riley R."/>
            <person name="Sitrit Y."/>
            <person name="Stielow B."/>
            <person name="Szollosi G."/>
            <person name="Zifcakova L."/>
            <person name="Stursova M."/>
            <person name="Spatafora J.W."/>
            <person name="Tedersoo L."/>
            <person name="Vaario L.-M."/>
            <person name="Yamada A."/>
            <person name="Yan M."/>
            <person name="Wang P."/>
            <person name="Xu J."/>
            <person name="Bruns T."/>
            <person name="Baldrian P."/>
            <person name="Vilgalys R."/>
            <person name="Henrissat B."/>
            <person name="Grigoriev I.V."/>
            <person name="Hibbett D."/>
            <person name="Nagy L.G."/>
            <person name="Martin F.M."/>
        </authorList>
    </citation>
    <scope>NUCLEOTIDE SEQUENCE</scope>
    <source>
        <strain evidence="10">BED1</strain>
    </source>
</reference>
<keyword evidence="3" id="KW-0645">Protease</keyword>
<feature type="compositionally biased region" description="Acidic residues" evidence="7">
    <location>
        <begin position="1203"/>
        <end position="1212"/>
    </location>
</feature>
<keyword evidence="4" id="KW-0833">Ubl conjugation pathway</keyword>
<name>A0AAD4GB19_BOLED</name>
<feature type="compositionally biased region" description="Basic and acidic residues" evidence="7">
    <location>
        <begin position="1213"/>
        <end position="1229"/>
    </location>
</feature>
<accession>A0AAD4GB19</accession>
<comment type="caution">
    <text evidence="10">The sequence shown here is derived from an EMBL/GenBank/DDBJ whole genome shotgun (WGS) entry which is preliminary data.</text>
</comment>
<evidence type="ECO:0000313" key="11">
    <source>
        <dbReference type="Proteomes" id="UP001194468"/>
    </source>
</evidence>
<gene>
    <name evidence="10" type="ORF">L210DRAFT_3453923</name>
</gene>
<dbReference type="AlphaFoldDB" id="A0AAD4GB19"/>
<dbReference type="InterPro" id="IPR022099">
    <property type="entry name" value="DUF3638"/>
</dbReference>
<dbReference type="EC" id="3.4.19.12" evidence="2"/>
<dbReference type="PANTHER" id="PTHR13367:SF34">
    <property type="match status" value="1"/>
</dbReference>
<keyword evidence="11" id="KW-1185">Reference proteome</keyword>
<evidence type="ECO:0000256" key="7">
    <source>
        <dbReference type="SAM" id="MobiDB-lite"/>
    </source>
</evidence>
<dbReference type="PANTHER" id="PTHR13367">
    <property type="entry name" value="UBIQUITIN THIOESTERASE"/>
    <property type="match status" value="1"/>
</dbReference>
<dbReference type="Pfam" id="PF12359">
    <property type="entry name" value="DUF3645"/>
    <property type="match status" value="1"/>
</dbReference>
<evidence type="ECO:0000313" key="10">
    <source>
        <dbReference type="EMBL" id="KAF8434569.1"/>
    </source>
</evidence>
<feature type="region of interest" description="Disordered" evidence="7">
    <location>
        <begin position="1196"/>
        <end position="1267"/>
    </location>
</feature>
<feature type="compositionally biased region" description="Basic and acidic residues" evidence="7">
    <location>
        <begin position="1253"/>
        <end position="1267"/>
    </location>
</feature>
<dbReference type="GO" id="GO:0006508">
    <property type="term" value="P:proteolysis"/>
    <property type="evidence" value="ECO:0007669"/>
    <property type="project" value="UniProtKB-KW"/>
</dbReference>
<keyword evidence="5" id="KW-0378">Hydrolase</keyword>
<dbReference type="Proteomes" id="UP001194468">
    <property type="component" value="Unassembled WGS sequence"/>
</dbReference>
<dbReference type="InterPro" id="IPR027417">
    <property type="entry name" value="P-loop_NTPase"/>
</dbReference>
<evidence type="ECO:0000259" key="9">
    <source>
        <dbReference type="Pfam" id="PF12359"/>
    </source>
</evidence>